<dbReference type="EMBL" id="JACETU010000010">
    <property type="protein sequence ID" value="KAF7419615.1"/>
    <property type="molecule type" value="Genomic_DNA"/>
</dbReference>
<evidence type="ECO:0000313" key="2">
    <source>
        <dbReference type="EMBL" id="KAF7419615.1"/>
    </source>
</evidence>
<feature type="compositionally biased region" description="Basic residues" evidence="1">
    <location>
        <begin position="306"/>
        <end position="320"/>
    </location>
</feature>
<organism evidence="2 3">
    <name type="scientific">Pleurotus ostreatus</name>
    <name type="common">Oyster mushroom</name>
    <name type="synonym">White-rot fungus</name>
    <dbReference type="NCBI Taxonomy" id="5322"/>
    <lineage>
        <taxon>Eukaryota</taxon>
        <taxon>Fungi</taxon>
        <taxon>Dikarya</taxon>
        <taxon>Basidiomycota</taxon>
        <taxon>Agaricomycotina</taxon>
        <taxon>Agaricomycetes</taxon>
        <taxon>Agaricomycetidae</taxon>
        <taxon>Agaricales</taxon>
        <taxon>Pleurotineae</taxon>
        <taxon>Pleurotaceae</taxon>
        <taxon>Pleurotus</taxon>
    </lineage>
</organism>
<accession>A0A8H7DMF6</accession>
<feature type="compositionally biased region" description="Polar residues" evidence="1">
    <location>
        <begin position="234"/>
        <end position="244"/>
    </location>
</feature>
<feature type="compositionally biased region" description="Low complexity" evidence="1">
    <location>
        <begin position="191"/>
        <end position="215"/>
    </location>
</feature>
<dbReference type="OrthoDB" id="3032344at2759"/>
<sequence length="326" mass="35136">MPFFNSATNFEIQNSTFNDIAGNYTANSTTTNRTLTNSNNKRAKTVENSYNDSSMGWSTRGDGAEEMMVRSGRRAPAQRTGRASVDHAALVPPARGNTGSSTSRSPDRPLNLLQQHLDHMGASEGSESMSIPAGGIHSGRARRKDGVTVAKADLHFDSSDDDSTSESTTLSDHQDTDLESEIPPPNAMTVPFSSTTQQPQEPQTLEPEAPEEQAPSRPPSPPTIPVQAAAVSPPLTSLPVQPSKSAHHHQDGDDETGNDDVGLEAVAAKEKIDDDHEAESAYALQVAPAPELSKLAPTNTNTKPEKKSKIRSFFHMKRPSFRRDSQ</sequence>
<keyword evidence="3" id="KW-1185">Reference proteome</keyword>
<evidence type="ECO:0000256" key="1">
    <source>
        <dbReference type="SAM" id="MobiDB-lite"/>
    </source>
</evidence>
<reference evidence="2" key="1">
    <citation type="submission" date="2019-07" db="EMBL/GenBank/DDBJ databases">
        <authorList>
            <person name="Palmer J.M."/>
        </authorList>
    </citation>
    <scope>NUCLEOTIDE SEQUENCE</scope>
    <source>
        <strain evidence="2">PC9</strain>
    </source>
</reference>
<feature type="compositionally biased region" description="Acidic residues" evidence="1">
    <location>
        <begin position="252"/>
        <end position="262"/>
    </location>
</feature>
<dbReference type="VEuPathDB" id="FungiDB:PC9H_002206"/>
<proteinExistence type="predicted"/>
<feature type="region of interest" description="Disordered" evidence="1">
    <location>
        <begin position="122"/>
        <end position="326"/>
    </location>
</feature>
<gene>
    <name evidence="2" type="ORF">PC9H_002206</name>
</gene>
<dbReference type="GeneID" id="59372047"/>
<evidence type="ECO:0000313" key="3">
    <source>
        <dbReference type="Proteomes" id="UP000623687"/>
    </source>
</evidence>
<dbReference type="RefSeq" id="XP_036626469.1">
    <property type="nucleotide sequence ID" value="XM_036771848.1"/>
</dbReference>
<name>A0A8H7DMF6_PLEOS</name>
<feature type="region of interest" description="Disordered" evidence="1">
    <location>
        <begin position="71"/>
        <end position="109"/>
    </location>
</feature>
<protein>
    <submittedName>
        <fullName evidence="2">Uncharacterized protein</fullName>
    </submittedName>
</protein>
<dbReference type="AlphaFoldDB" id="A0A8H7DMF6"/>
<comment type="caution">
    <text evidence="2">The sequence shown here is derived from an EMBL/GenBank/DDBJ whole genome shotgun (WGS) entry which is preliminary data.</text>
</comment>
<dbReference type="Proteomes" id="UP000623687">
    <property type="component" value="Unassembled WGS sequence"/>
</dbReference>